<keyword evidence="2" id="KW-1003">Cell membrane</keyword>
<evidence type="ECO:0000256" key="8">
    <source>
        <dbReference type="ARBA" id="ARBA00029447"/>
    </source>
</evidence>
<evidence type="ECO:0000256" key="5">
    <source>
        <dbReference type="ARBA" id="ARBA00022989"/>
    </source>
</evidence>
<dbReference type="PROSITE" id="PS50111">
    <property type="entry name" value="CHEMOTAXIS_TRANSDUC_2"/>
    <property type="match status" value="1"/>
</dbReference>
<evidence type="ECO:0000313" key="13">
    <source>
        <dbReference type="EMBL" id="MDF9408510.1"/>
    </source>
</evidence>
<dbReference type="Pfam" id="PF00672">
    <property type="entry name" value="HAMP"/>
    <property type="match status" value="1"/>
</dbReference>
<feature type="domain" description="Methyl-accepting transducer" evidence="11">
    <location>
        <begin position="352"/>
        <end position="595"/>
    </location>
</feature>
<dbReference type="PROSITE" id="PS50885">
    <property type="entry name" value="HAMP"/>
    <property type="match status" value="1"/>
</dbReference>
<keyword evidence="4 10" id="KW-0812">Transmembrane</keyword>
<evidence type="ECO:0000256" key="1">
    <source>
        <dbReference type="ARBA" id="ARBA00004651"/>
    </source>
</evidence>
<dbReference type="PANTHER" id="PTHR32089">
    <property type="entry name" value="METHYL-ACCEPTING CHEMOTAXIS PROTEIN MCPB"/>
    <property type="match status" value="1"/>
</dbReference>
<dbReference type="Pfam" id="PF02743">
    <property type="entry name" value="dCache_1"/>
    <property type="match status" value="1"/>
</dbReference>
<dbReference type="CDD" id="cd18773">
    <property type="entry name" value="PDC1_HK_sensor"/>
    <property type="match status" value="1"/>
</dbReference>
<dbReference type="AlphaFoldDB" id="A0A9X4GZ91"/>
<dbReference type="SMART" id="SM00283">
    <property type="entry name" value="MA"/>
    <property type="match status" value="1"/>
</dbReference>
<dbReference type="RefSeq" id="WP_277443837.1">
    <property type="nucleotide sequence ID" value="NZ_JAKOAV010000015.1"/>
</dbReference>
<dbReference type="InterPro" id="IPR029151">
    <property type="entry name" value="Sensor-like_sf"/>
</dbReference>
<dbReference type="Proteomes" id="UP001154312">
    <property type="component" value="Unassembled WGS sequence"/>
</dbReference>
<evidence type="ECO:0000256" key="6">
    <source>
        <dbReference type="ARBA" id="ARBA00023136"/>
    </source>
</evidence>
<organism evidence="13 14">
    <name type="scientific">Pelotomaculum isophthalicicum JI</name>
    <dbReference type="NCBI Taxonomy" id="947010"/>
    <lineage>
        <taxon>Bacteria</taxon>
        <taxon>Bacillati</taxon>
        <taxon>Bacillota</taxon>
        <taxon>Clostridia</taxon>
        <taxon>Eubacteriales</taxon>
        <taxon>Desulfotomaculaceae</taxon>
        <taxon>Pelotomaculum</taxon>
    </lineage>
</organism>
<accession>A0A9X4GZ91</accession>
<comment type="similarity">
    <text evidence="8">Belongs to the methyl-accepting chemotaxis (MCP) protein family.</text>
</comment>
<dbReference type="PANTHER" id="PTHR32089:SF112">
    <property type="entry name" value="LYSOZYME-LIKE PROTEIN-RELATED"/>
    <property type="match status" value="1"/>
</dbReference>
<keyword evidence="5 10" id="KW-1133">Transmembrane helix</keyword>
<evidence type="ECO:0000256" key="4">
    <source>
        <dbReference type="ARBA" id="ARBA00022692"/>
    </source>
</evidence>
<dbReference type="CDD" id="cd12912">
    <property type="entry name" value="PDC2_MCP_like"/>
    <property type="match status" value="1"/>
</dbReference>
<feature type="transmembrane region" description="Helical" evidence="10">
    <location>
        <begin position="279"/>
        <end position="300"/>
    </location>
</feature>
<dbReference type="CDD" id="cd06225">
    <property type="entry name" value="HAMP"/>
    <property type="match status" value="1"/>
</dbReference>
<dbReference type="SUPFAM" id="SSF58104">
    <property type="entry name" value="Methyl-accepting chemotaxis protein (MCP) signaling domain"/>
    <property type="match status" value="1"/>
</dbReference>
<dbReference type="GO" id="GO:0007165">
    <property type="term" value="P:signal transduction"/>
    <property type="evidence" value="ECO:0007669"/>
    <property type="project" value="UniProtKB-KW"/>
</dbReference>
<feature type="domain" description="HAMP" evidence="12">
    <location>
        <begin position="301"/>
        <end position="354"/>
    </location>
</feature>
<dbReference type="InterPro" id="IPR003660">
    <property type="entry name" value="HAMP_dom"/>
</dbReference>
<sequence>MKSFKTKLLIIIIAILTVGLGSLSFSNYVKTKQLLTDNIEQSLASLVIASSNEVALWLDVRKAEAELLANSLSLINNNNREMIVAYLAAEVQRNGKYETLYVADRTGSYFNSLGMSANMGDRDYFKKVMATGETVISDPVVSKTTGNWIITAASPIKRNNEIIGVAGGAVLLDDLLRRISLIKVGKTGYAYMIQGDGLFIAHPQQDLVMKYNPLKDSGTSPDLVDATQKMTKGENGKARYAFEGVDKYIAYAPVPGVKWSLALTAPVSEILSQISSLPVTYLIITLLIMVIAGGVVSVVLTRMIAPLKKVVARSAKIAAGDLSGEEIEVKSQDEFDQLAGAFNTMQANLKSVVNHLQEKSKTVAASSNELSANAENVAAGANETATTISQVASTVEQISANAHRIAGVSVQTTEFAGEGSDAVQRITVQMNSIQQTTATGMEVINQLNESAIKISKIVELITQFADQTNLLALNAAIEAARAGEQGLGFAVVAEEVRKLAEQSAGAAREINLLINTIQQGSQKSVQSMNESVVNVQAGTAVVQDMGEIFNKIQSSVQCLASEIQSVVKATEEITMAVQNVAAAAEEETATMEEVSSTTQHLAVLAEELEALANHFKVG</sequence>
<proteinExistence type="inferred from homology"/>
<comment type="subcellular location">
    <subcellularLocation>
        <location evidence="1">Cell membrane</location>
        <topology evidence="1">Multi-pass membrane protein</topology>
    </subcellularLocation>
</comment>
<dbReference type="GO" id="GO:0006935">
    <property type="term" value="P:chemotaxis"/>
    <property type="evidence" value="ECO:0007669"/>
    <property type="project" value="UniProtKB-KW"/>
</dbReference>
<reference evidence="13" key="1">
    <citation type="submission" date="2022-02" db="EMBL/GenBank/DDBJ databases">
        <authorList>
            <person name="Leng L."/>
        </authorList>
    </citation>
    <scope>NUCLEOTIDE SEQUENCE</scope>
    <source>
        <strain evidence="13">JI</strain>
    </source>
</reference>
<evidence type="ECO:0000259" key="11">
    <source>
        <dbReference type="PROSITE" id="PS50111"/>
    </source>
</evidence>
<evidence type="ECO:0000256" key="3">
    <source>
        <dbReference type="ARBA" id="ARBA00022500"/>
    </source>
</evidence>
<evidence type="ECO:0000256" key="10">
    <source>
        <dbReference type="SAM" id="Phobius"/>
    </source>
</evidence>
<keyword evidence="7 9" id="KW-0807">Transducer</keyword>
<dbReference type="SUPFAM" id="SSF103190">
    <property type="entry name" value="Sensory domain-like"/>
    <property type="match status" value="1"/>
</dbReference>
<dbReference type="Gene3D" id="1.10.287.950">
    <property type="entry name" value="Methyl-accepting chemotaxis protein"/>
    <property type="match status" value="1"/>
</dbReference>
<dbReference type="GO" id="GO:0005886">
    <property type="term" value="C:plasma membrane"/>
    <property type="evidence" value="ECO:0007669"/>
    <property type="project" value="UniProtKB-SubCell"/>
</dbReference>
<gene>
    <name evidence="13" type="ORF">L7E55_09090</name>
</gene>
<comment type="caution">
    <text evidence="13">The sequence shown here is derived from an EMBL/GenBank/DDBJ whole genome shotgun (WGS) entry which is preliminary data.</text>
</comment>
<evidence type="ECO:0000256" key="9">
    <source>
        <dbReference type="PROSITE-ProRule" id="PRU00284"/>
    </source>
</evidence>
<protein>
    <submittedName>
        <fullName evidence="13">Methyl-accepting chemotaxis protein</fullName>
    </submittedName>
</protein>
<keyword evidence="6 10" id="KW-0472">Membrane</keyword>
<dbReference type="Pfam" id="PF00015">
    <property type="entry name" value="MCPsignal"/>
    <property type="match status" value="1"/>
</dbReference>
<evidence type="ECO:0000256" key="2">
    <source>
        <dbReference type="ARBA" id="ARBA00022475"/>
    </source>
</evidence>
<evidence type="ECO:0000313" key="14">
    <source>
        <dbReference type="Proteomes" id="UP001154312"/>
    </source>
</evidence>
<name>A0A9X4GZ91_9FIRM</name>
<dbReference type="EMBL" id="JAKOAV010000015">
    <property type="protein sequence ID" value="MDF9408510.1"/>
    <property type="molecule type" value="Genomic_DNA"/>
</dbReference>
<keyword evidence="3" id="KW-0145">Chemotaxis</keyword>
<dbReference type="SMART" id="SM00304">
    <property type="entry name" value="HAMP"/>
    <property type="match status" value="1"/>
</dbReference>
<dbReference type="InterPro" id="IPR033479">
    <property type="entry name" value="dCache_1"/>
</dbReference>
<evidence type="ECO:0000259" key="12">
    <source>
        <dbReference type="PROSITE" id="PS50885"/>
    </source>
</evidence>
<dbReference type="Gene3D" id="3.30.450.20">
    <property type="entry name" value="PAS domain"/>
    <property type="match status" value="1"/>
</dbReference>
<dbReference type="CDD" id="cd11386">
    <property type="entry name" value="MCP_signal"/>
    <property type="match status" value="1"/>
</dbReference>
<evidence type="ECO:0000256" key="7">
    <source>
        <dbReference type="ARBA" id="ARBA00023224"/>
    </source>
</evidence>
<keyword evidence="14" id="KW-1185">Reference proteome</keyword>
<dbReference type="InterPro" id="IPR004089">
    <property type="entry name" value="MCPsignal_dom"/>
</dbReference>